<sequence>MVSQRSKLNIIVIVGLCMVNLMGIKSDEYMLPMSLGGDGARIVNFKGVIFTLDSDLQLTVQDADCTYKVKYNSFENKGAGKGKTKRNGSKNCKSQQSTSR</sequence>
<reference evidence="4" key="2">
    <citation type="submission" date="2023-11" db="UniProtKB">
        <authorList>
            <consortium name="WormBaseParasite"/>
        </authorList>
    </citation>
    <scope>IDENTIFICATION</scope>
</reference>
<feature type="compositionally biased region" description="Polar residues" evidence="1">
    <location>
        <begin position="89"/>
        <end position="100"/>
    </location>
</feature>
<proteinExistence type="predicted"/>
<organism evidence="3 4">
    <name type="scientific">Trichobilharzia regenti</name>
    <name type="common">Nasal bird schistosome</name>
    <dbReference type="NCBI Taxonomy" id="157069"/>
    <lineage>
        <taxon>Eukaryota</taxon>
        <taxon>Metazoa</taxon>
        <taxon>Spiralia</taxon>
        <taxon>Lophotrochozoa</taxon>
        <taxon>Platyhelminthes</taxon>
        <taxon>Trematoda</taxon>
        <taxon>Digenea</taxon>
        <taxon>Strigeidida</taxon>
        <taxon>Schistosomatoidea</taxon>
        <taxon>Schistosomatidae</taxon>
        <taxon>Trichobilharzia</taxon>
    </lineage>
</organism>
<evidence type="ECO:0000313" key="3">
    <source>
        <dbReference type="Proteomes" id="UP000050795"/>
    </source>
</evidence>
<evidence type="ECO:0000256" key="2">
    <source>
        <dbReference type="SAM" id="Phobius"/>
    </source>
</evidence>
<keyword evidence="2" id="KW-1133">Transmembrane helix</keyword>
<keyword evidence="2" id="KW-0812">Transmembrane</keyword>
<reference evidence="3" key="1">
    <citation type="submission" date="2022-06" db="EMBL/GenBank/DDBJ databases">
        <authorList>
            <person name="Berger JAMES D."/>
            <person name="Berger JAMES D."/>
        </authorList>
    </citation>
    <scope>NUCLEOTIDE SEQUENCE [LARGE SCALE GENOMIC DNA]</scope>
</reference>
<keyword evidence="3" id="KW-1185">Reference proteome</keyword>
<protein>
    <submittedName>
        <fullName evidence="4">Uncharacterized protein</fullName>
    </submittedName>
</protein>
<dbReference type="AlphaFoldDB" id="A0AA85KIL0"/>
<keyword evidence="2" id="KW-0472">Membrane</keyword>
<name>A0AA85KIL0_TRIRE</name>
<dbReference type="WBParaSite" id="TREG1_92620.1">
    <property type="protein sequence ID" value="TREG1_92620.1"/>
    <property type="gene ID" value="TREG1_92620"/>
</dbReference>
<dbReference type="Proteomes" id="UP000050795">
    <property type="component" value="Unassembled WGS sequence"/>
</dbReference>
<feature type="region of interest" description="Disordered" evidence="1">
    <location>
        <begin position="75"/>
        <end position="100"/>
    </location>
</feature>
<feature type="transmembrane region" description="Helical" evidence="2">
    <location>
        <begin position="6"/>
        <end position="24"/>
    </location>
</feature>
<accession>A0AA85KIL0</accession>
<evidence type="ECO:0000313" key="4">
    <source>
        <dbReference type="WBParaSite" id="TREG1_92620.1"/>
    </source>
</evidence>
<evidence type="ECO:0000256" key="1">
    <source>
        <dbReference type="SAM" id="MobiDB-lite"/>
    </source>
</evidence>